<dbReference type="AlphaFoldDB" id="A0AA41UK61"/>
<dbReference type="NCBIfam" id="TIGR02532">
    <property type="entry name" value="IV_pilin_GFxxxE"/>
    <property type="match status" value="1"/>
</dbReference>
<evidence type="ECO:0000313" key="3">
    <source>
        <dbReference type="Proteomes" id="UP001165427"/>
    </source>
</evidence>
<keyword evidence="3" id="KW-1185">Reference proteome</keyword>
<dbReference type="PROSITE" id="PS00409">
    <property type="entry name" value="PROKAR_NTER_METHYL"/>
    <property type="match status" value="1"/>
</dbReference>
<gene>
    <name evidence="2" type="ORF">MRX98_15430</name>
</gene>
<accession>A0AA41UK61</accession>
<dbReference type="SUPFAM" id="SSF54523">
    <property type="entry name" value="Pili subunits"/>
    <property type="match status" value="1"/>
</dbReference>
<keyword evidence="1" id="KW-0812">Transmembrane</keyword>
<keyword evidence="1" id="KW-0472">Membrane</keyword>
<sequence>MTAPAPAKEWCDQRGFTLIEILFTIIISAILTVILAQVISEQTWRSYQPVQTLDDSLLLNAVMNNVVADYRHLQRDPVQKNPLITLCKKLNSGVYWQNDHVVPSRTKIVFNPRNVALEPSGIRADDIDNCESLQGLLQVIVSIPDTSQNLTALFGR</sequence>
<evidence type="ECO:0000313" key="2">
    <source>
        <dbReference type="EMBL" id="MCJ8501974.1"/>
    </source>
</evidence>
<organism evidence="2 3">
    <name type="scientific">Desulfatitalea alkaliphila</name>
    <dbReference type="NCBI Taxonomy" id="2929485"/>
    <lineage>
        <taxon>Bacteria</taxon>
        <taxon>Pseudomonadati</taxon>
        <taxon>Thermodesulfobacteriota</taxon>
        <taxon>Desulfobacteria</taxon>
        <taxon>Desulfobacterales</taxon>
        <taxon>Desulfosarcinaceae</taxon>
        <taxon>Desulfatitalea</taxon>
    </lineage>
</organism>
<keyword evidence="1" id="KW-1133">Transmembrane helix</keyword>
<feature type="transmembrane region" description="Helical" evidence="1">
    <location>
        <begin position="16"/>
        <end position="39"/>
    </location>
</feature>
<dbReference type="InterPro" id="IPR045584">
    <property type="entry name" value="Pilin-like"/>
</dbReference>
<reference evidence="2" key="1">
    <citation type="submission" date="2022-04" db="EMBL/GenBank/DDBJ databases">
        <title>Desulfatitalea alkaliphila sp. nov., a novel anaerobic sulfate-reducing bacterium isolated from terrestrial mud volcano, Taman Peninsula, Russia.</title>
        <authorList>
            <person name="Khomyakova M.A."/>
            <person name="Merkel A.Y."/>
            <person name="Slobodkin A.I."/>
        </authorList>
    </citation>
    <scope>NUCLEOTIDE SEQUENCE</scope>
    <source>
        <strain evidence="2">M08but</strain>
    </source>
</reference>
<name>A0AA41UK61_9BACT</name>
<proteinExistence type="predicted"/>
<evidence type="ECO:0000256" key="1">
    <source>
        <dbReference type="SAM" id="Phobius"/>
    </source>
</evidence>
<dbReference type="EMBL" id="JALJRB010000019">
    <property type="protein sequence ID" value="MCJ8501974.1"/>
    <property type="molecule type" value="Genomic_DNA"/>
</dbReference>
<comment type="caution">
    <text evidence="2">The sequence shown here is derived from an EMBL/GenBank/DDBJ whole genome shotgun (WGS) entry which is preliminary data.</text>
</comment>
<dbReference type="Proteomes" id="UP001165427">
    <property type="component" value="Unassembled WGS sequence"/>
</dbReference>
<protein>
    <submittedName>
        <fullName evidence="2">Prepilin-type N-terminal cleavage/methylation domain-containing protein</fullName>
    </submittedName>
</protein>
<dbReference type="Pfam" id="PF07963">
    <property type="entry name" value="N_methyl"/>
    <property type="match status" value="1"/>
</dbReference>
<dbReference type="RefSeq" id="WP_246911592.1">
    <property type="nucleotide sequence ID" value="NZ_JALJRB010000019.1"/>
</dbReference>
<dbReference type="InterPro" id="IPR012902">
    <property type="entry name" value="N_methyl_site"/>
</dbReference>